<name>A0A2Z2LIG7_9RICK</name>
<dbReference type="KEGG" id="aoh:AOV_03830"/>
<evidence type="ECO:0000313" key="1">
    <source>
        <dbReference type="EMBL" id="ASI47916.1"/>
    </source>
</evidence>
<organism evidence="2 3">
    <name type="scientific">Anaplasma ovis str. Haibei</name>
    <dbReference type="NCBI Taxonomy" id="1248439"/>
    <lineage>
        <taxon>Bacteria</taxon>
        <taxon>Pseudomonadati</taxon>
        <taxon>Pseudomonadota</taxon>
        <taxon>Alphaproteobacteria</taxon>
        <taxon>Rickettsiales</taxon>
        <taxon>Anaplasmataceae</taxon>
        <taxon>Anaplasma</taxon>
    </lineage>
</organism>
<evidence type="ECO:0000313" key="3">
    <source>
        <dbReference type="Proteomes" id="UP000259762"/>
    </source>
</evidence>
<dbReference type="Proteomes" id="UP000259762">
    <property type="component" value="Chromosome"/>
</dbReference>
<dbReference type="AlphaFoldDB" id="A0A2Z2LIG7"/>
<evidence type="ECO:0000313" key="2">
    <source>
        <dbReference type="EMBL" id="ASI47921.1"/>
    </source>
</evidence>
<dbReference type="EMBL" id="CP015994">
    <property type="protein sequence ID" value="ASI47921.1"/>
    <property type="molecule type" value="Genomic_DNA"/>
</dbReference>
<sequence>MPGYEAPKAIFAILQLQCSHTRITLYCRSAISRGAVSVVSGRPVPASCSVALLWFGATISTIPFAGYDCLFAT</sequence>
<dbReference type="EMBL" id="CP015994">
    <property type="protein sequence ID" value="ASI47916.1"/>
    <property type="molecule type" value="Genomic_DNA"/>
</dbReference>
<dbReference type="KEGG" id="aoh:AOV_03855"/>
<keyword evidence="3" id="KW-1185">Reference proteome</keyword>
<accession>A0A2Z2LIG7</accession>
<gene>
    <name evidence="1" type="ORF">AOV_03830</name>
    <name evidence="2" type="ORF">AOV_03855</name>
</gene>
<reference evidence="3" key="1">
    <citation type="submission" date="2018-06" db="EMBL/GenBank/DDBJ databases">
        <title>The Anaplasma ovis genome reveals a high proportion of pseudogenes.</title>
        <authorList>
            <person name="Liu Z."/>
            <person name="Peasley A.M."/>
            <person name="Yang J."/>
            <person name="Li Y."/>
            <person name="Guan G."/>
            <person name="Luo J."/>
            <person name="Yin H."/>
            <person name="Brayton K.A."/>
        </authorList>
    </citation>
    <scope>NUCLEOTIDE SEQUENCE [LARGE SCALE GENOMIC DNA]</scope>
    <source>
        <strain evidence="3">Haibei</strain>
    </source>
</reference>
<reference evidence="2 3" key="2">
    <citation type="journal article" date="2019" name="BMC Genomics">
        <title>The Anaplasma ovis genome reveals a high proportion of pseudogenes.</title>
        <authorList>
            <person name="Liu Z."/>
            <person name="Peasley A.M."/>
            <person name="Yang J."/>
            <person name="Li Y."/>
            <person name="Guan G."/>
            <person name="Luo J."/>
            <person name="Yin H."/>
            <person name="Brayton K.A."/>
        </authorList>
    </citation>
    <scope>NUCLEOTIDE SEQUENCE [LARGE SCALE GENOMIC DNA]</scope>
    <source>
        <strain evidence="2 3">Haibei</strain>
    </source>
</reference>
<proteinExistence type="predicted"/>
<protein>
    <submittedName>
        <fullName evidence="2">Uncharacterized protein</fullName>
    </submittedName>
</protein>